<gene>
    <name evidence="3" type="ORF">E6K80_13745</name>
</gene>
<evidence type="ECO:0000256" key="2">
    <source>
        <dbReference type="SAM" id="SignalP"/>
    </source>
</evidence>
<sequence length="226" mass="25597">MNRSHRTIPAAAALLAVAGLLATRAGHAGTHRHEHRFSSGYSDDRDRFSYAIVEPGGNTFSVMSDLEAWNESDDRIKNSRTPVFWFRMDGDAYLVRDREWVERAEDIRYQARLGARQGRLGAEQGALGARLAAISLRLSMRSRRGDDTGDLEREKEQIERRMETLSARQEELSRHHGPYSDRQSALGERQAALGERQRGAARKANQQLRDLAEDAIREGVAERIDR</sequence>
<feature type="compositionally biased region" description="Basic and acidic residues" evidence="1">
    <location>
        <begin position="210"/>
        <end position="226"/>
    </location>
</feature>
<evidence type="ECO:0000256" key="1">
    <source>
        <dbReference type="SAM" id="MobiDB-lite"/>
    </source>
</evidence>
<reference evidence="3 4" key="1">
    <citation type="journal article" date="2019" name="Nat. Microbiol.">
        <title>Mediterranean grassland soil C-N compound turnover is dependent on rainfall and depth, and is mediated by genomically divergent microorganisms.</title>
        <authorList>
            <person name="Diamond S."/>
            <person name="Andeer P.F."/>
            <person name="Li Z."/>
            <person name="Crits-Christoph A."/>
            <person name="Burstein D."/>
            <person name="Anantharaman K."/>
            <person name="Lane K.R."/>
            <person name="Thomas B.C."/>
            <person name="Pan C."/>
            <person name="Northen T.R."/>
            <person name="Banfield J.F."/>
        </authorList>
    </citation>
    <scope>NUCLEOTIDE SEQUENCE [LARGE SCALE GENOMIC DNA]</scope>
    <source>
        <strain evidence="3">WS_10</strain>
    </source>
</reference>
<dbReference type="EMBL" id="VBPA01000380">
    <property type="protein sequence ID" value="TMQ68827.1"/>
    <property type="molecule type" value="Genomic_DNA"/>
</dbReference>
<dbReference type="Proteomes" id="UP000319836">
    <property type="component" value="Unassembled WGS sequence"/>
</dbReference>
<name>A0A538TYU6_UNCEI</name>
<protein>
    <submittedName>
        <fullName evidence="3">Uncharacterized protein</fullName>
    </submittedName>
</protein>
<proteinExistence type="predicted"/>
<feature type="chain" id="PRO_5022123345" evidence="2">
    <location>
        <begin position="29"/>
        <end position="226"/>
    </location>
</feature>
<accession>A0A538TYU6</accession>
<evidence type="ECO:0000313" key="3">
    <source>
        <dbReference type="EMBL" id="TMQ68827.1"/>
    </source>
</evidence>
<dbReference type="AlphaFoldDB" id="A0A538TYU6"/>
<comment type="caution">
    <text evidence="3">The sequence shown here is derived from an EMBL/GenBank/DDBJ whole genome shotgun (WGS) entry which is preliminary data.</text>
</comment>
<evidence type="ECO:0000313" key="4">
    <source>
        <dbReference type="Proteomes" id="UP000319836"/>
    </source>
</evidence>
<feature type="signal peptide" evidence="2">
    <location>
        <begin position="1"/>
        <end position="28"/>
    </location>
</feature>
<feature type="region of interest" description="Disordered" evidence="1">
    <location>
        <begin position="166"/>
        <end position="226"/>
    </location>
</feature>
<organism evidence="3 4">
    <name type="scientific">Eiseniibacteriota bacterium</name>
    <dbReference type="NCBI Taxonomy" id="2212470"/>
    <lineage>
        <taxon>Bacteria</taxon>
        <taxon>Candidatus Eiseniibacteriota</taxon>
    </lineage>
</organism>
<keyword evidence="2" id="KW-0732">Signal</keyword>